<dbReference type="EnsemblPlants" id="AVESA.00010b.r2.3DG0572100.1">
    <property type="protein sequence ID" value="AVESA.00010b.r2.3DG0572100.1.CDS"/>
    <property type="gene ID" value="AVESA.00010b.r2.3DG0572100"/>
</dbReference>
<dbReference type="Proteomes" id="UP001732700">
    <property type="component" value="Chromosome 3D"/>
</dbReference>
<reference evidence="1" key="2">
    <citation type="submission" date="2025-09" db="UniProtKB">
        <authorList>
            <consortium name="EnsemblPlants"/>
        </authorList>
    </citation>
    <scope>IDENTIFICATION</scope>
</reference>
<accession>A0ACD5W7R7</accession>
<evidence type="ECO:0000313" key="1">
    <source>
        <dbReference type="EnsemblPlants" id="AVESA.00010b.r2.3DG0572100.1.CDS"/>
    </source>
</evidence>
<reference evidence="1" key="1">
    <citation type="submission" date="2021-05" db="EMBL/GenBank/DDBJ databases">
        <authorList>
            <person name="Scholz U."/>
            <person name="Mascher M."/>
            <person name="Fiebig A."/>
        </authorList>
    </citation>
    <scope>NUCLEOTIDE SEQUENCE [LARGE SCALE GENOMIC DNA]</scope>
</reference>
<protein>
    <submittedName>
        <fullName evidence="1">Uncharacterized protein</fullName>
    </submittedName>
</protein>
<sequence length="207" mass="22344">MYVRRVASGVQIKTLKWPGGQEGLYIGSLSFSTKPSSCLLSHPSSIPIACRSSKREPEQKMSKPVKIGAWGGPGGDERNMQATPGRLTSVTIHSGVTIDAISFTYIGTDYIEHSEGPWGRTLNMKRTITLDPTDYVTEISGTFGSALDNDCVIKSLKITTFKGKDNDIYGDPTGTPFHIPVRDGGRIVGFFGRSGDLLDAIGVYVTP</sequence>
<organism evidence="1 2">
    <name type="scientific">Avena sativa</name>
    <name type="common">Oat</name>
    <dbReference type="NCBI Taxonomy" id="4498"/>
    <lineage>
        <taxon>Eukaryota</taxon>
        <taxon>Viridiplantae</taxon>
        <taxon>Streptophyta</taxon>
        <taxon>Embryophyta</taxon>
        <taxon>Tracheophyta</taxon>
        <taxon>Spermatophyta</taxon>
        <taxon>Magnoliopsida</taxon>
        <taxon>Liliopsida</taxon>
        <taxon>Poales</taxon>
        <taxon>Poaceae</taxon>
        <taxon>BOP clade</taxon>
        <taxon>Pooideae</taxon>
        <taxon>Poodae</taxon>
        <taxon>Poeae</taxon>
        <taxon>Poeae Chloroplast Group 1 (Aveneae type)</taxon>
        <taxon>Aveninae</taxon>
        <taxon>Avena</taxon>
    </lineage>
</organism>
<proteinExistence type="predicted"/>
<evidence type="ECO:0000313" key="2">
    <source>
        <dbReference type="Proteomes" id="UP001732700"/>
    </source>
</evidence>
<keyword evidence="2" id="KW-1185">Reference proteome</keyword>
<name>A0ACD5W7R7_AVESA</name>